<dbReference type="EMBL" id="AP023417">
    <property type="protein sequence ID" value="BCK80188.1"/>
    <property type="molecule type" value="Genomic_DNA"/>
</dbReference>
<organism evidence="1 2">
    <name type="scientific">Vescimonas fastidiosa</name>
    <dbReference type="NCBI Taxonomy" id="2714353"/>
    <lineage>
        <taxon>Bacteria</taxon>
        <taxon>Bacillati</taxon>
        <taxon>Bacillota</taxon>
        <taxon>Clostridia</taxon>
        <taxon>Eubacteriales</taxon>
        <taxon>Oscillospiraceae</taxon>
        <taxon>Vescimonas</taxon>
    </lineage>
</organism>
<sequence>MRKDNRNKMKQAELRYYISINVNGQHPLMRSAQGYTEYYSEALEFSDLFDAYRFVERHGLEKLASIITRPT</sequence>
<keyword evidence="1" id="KW-0614">Plasmid</keyword>
<gene>
    <name evidence="1" type="ORF">MM35RIKEN_23800</name>
</gene>
<dbReference type="RefSeq" id="WP_212822191.1">
    <property type="nucleotide sequence ID" value="NZ_AP023417.1"/>
</dbReference>
<evidence type="ECO:0000313" key="2">
    <source>
        <dbReference type="Proteomes" id="UP000681343"/>
    </source>
</evidence>
<evidence type="ECO:0000313" key="1">
    <source>
        <dbReference type="EMBL" id="BCK80188.1"/>
    </source>
</evidence>
<keyword evidence="2" id="KW-1185">Reference proteome</keyword>
<proteinExistence type="predicted"/>
<accession>A0A810PVA4</accession>
<dbReference type="Proteomes" id="UP000681343">
    <property type="component" value="Plasmid pMM35_02"/>
</dbReference>
<name>A0A810PVA4_9FIRM</name>
<dbReference type="AlphaFoldDB" id="A0A810PVA4"/>
<protein>
    <submittedName>
        <fullName evidence="1">Uncharacterized protein</fullName>
    </submittedName>
</protein>
<reference evidence="1" key="1">
    <citation type="submission" date="2020-09" db="EMBL/GenBank/DDBJ databases">
        <title>New species isolated from human feces.</title>
        <authorList>
            <person name="Kitahara M."/>
            <person name="Shigeno Y."/>
            <person name="Shime M."/>
            <person name="Matsumoto Y."/>
            <person name="Nakamura S."/>
            <person name="Motooka D."/>
            <person name="Fukuoka S."/>
            <person name="Nishikawa H."/>
            <person name="Benno Y."/>
        </authorList>
    </citation>
    <scope>NUCLEOTIDE SEQUENCE</scope>
    <source>
        <strain evidence="1">MM35</strain>
        <plasmid evidence="1">pMM35_02</plasmid>
    </source>
</reference>
<dbReference type="KEGG" id="vfa:MM35RIKEN_23800"/>
<geneLocation type="plasmid" evidence="1 2">
    <name>pMM35_02</name>
</geneLocation>